<evidence type="ECO:0000313" key="7">
    <source>
        <dbReference type="EMBL" id="KAF0314501.1"/>
    </source>
</evidence>
<evidence type="ECO:0000313" key="8">
    <source>
        <dbReference type="Proteomes" id="UP000440578"/>
    </source>
</evidence>
<evidence type="ECO:0000256" key="1">
    <source>
        <dbReference type="ARBA" id="ARBA00004613"/>
    </source>
</evidence>
<comment type="caution">
    <text evidence="7">The sequence shown here is derived from an EMBL/GenBank/DDBJ whole genome shotgun (WGS) entry which is preliminary data.</text>
</comment>
<evidence type="ECO:0000256" key="4">
    <source>
        <dbReference type="ARBA" id="ARBA00022815"/>
    </source>
</evidence>
<evidence type="ECO:0000256" key="3">
    <source>
        <dbReference type="ARBA" id="ARBA00022525"/>
    </source>
</evidence>
<dbReference type="OrthoDB" id="5850318at2759"/>
<protein>
    <submittedName>
        <fullName evidence="7">FMRFamide-like neuropeptides 22</fullName>
    </submittedName>
</protein>
<comment type="subcellular location">
    <subcellularLocation>
        <location evidence="1">Secreted</location>
    </subcellularLocation>
</comment>
<keyword evidence="8" id="KW-1185">Reference proteome</keyword>
<feature type="chain" id="PRO_5025515909" evidence="6">
    <location>
        <begin position="28"/>
        <end position="132"/>
    </location>
</feature>
<accession>A0A6A4XHH4</accession>
<dbReference type="Proteomes" id="UP000440578">
    <property type="component" value="Unassembled WGS sequence"/>
</dbReference>
<keyword evidence="6" id="KW-0732">Signal</keyword>
<comment type="similarity">
    <text evidence="2">Belongs to the FARP (FMRFamide related peptide) family.</text>
</comment>
<dbReference type="AlphaFoldDB" id="A0A6A4XHH4"/>
<reference evidence="7 8" key="1">
    <citation type="submission" date="2019-07" db="EMBL/GenBank/DDBJ databases">
        <title>Draft genome assembly of a fouling barnacle, Amphibalanus amphitrite (Darwin, 1854): The first reference genome for Thecostraca.</title>
        <authorList>
            <person name="Kim W."/>
        </authorList>
    </citation>
    <scope>NUCLEOTIDE SEQUENCE [LARGE SCALE GENOMIC DNA]</scope>
    <source>
        <strain evidence="7">SNU_AA5</strain>
        <tissue evidence="7">Soma without cirri and trophi</tissue>
    </source>
</reference>
<dbReference type="GO" id="GO:0005576">
    <property type="term" value="C:extracellular region"/>
    <property type="evidence" value="ECO:0007669"/>
    <property type="project" value="UniProtKB-SubCell"/>
</dbReference>
<keyword evidence="3" id="KW-0964">Secreted</keyword>
<evidence type="ECO:0000256" key="5">
    <source>
        <dbReference type="ARBA" id="ARBA00023320"/>
    </source>
</evidence>
<proteinExistence type="inferred from homology"/>
<sequence length="132" mass="15092">MRMLVEGFLPVILMIAVLSGRQHLVRADQEHFISSVRVGPLFEDFEPDMYDYEDKRALDYGHLRFGKRTASLAPAGESSEQLADAKRNPDYGMMKFGRRSPDYGFMKFGRRSPDYGFMKFGKRRAAKSAGRS</sequence>
<name>A0A6A4XHH4_AMPAM</name>
<organism evidence="7 8">
    <name type="scientific">Amphibalanus amphitrite</name>
    <name type="common">Striped barnacle</name>
    <name type="synonym">Balanus amphitrite</name>
    <dbReference type="NCBI Taxonomy" id="1232801"/>
    <lineage>
        <taxon>Eukaryota</taxon>
        <taxon>Metazoa</taxon>
        <taxon>Ecdysozoa</taxon>
        <taxon>Arthropoda</taxon>
        <taxon>Crustacea</taxon>
        <taxon>Multicrustacea</taxon>
        <taxon>Cirripedia</taxon>
        <taxon>Thoracica</taxon>
        <taxon>Thoracicalcarea</taxon>
        <taxon>Balanomorpha</taxon>
        <taxon>Balanoidea</taxon>
        <taxon>Balanidae</taxon>
        <taxon>Amphibalaninae</taxon>
        <taxon>Amphibalanus</taxon>
    </lineage>
</organism>
<feature type="signal peptide" evidence="6">
    <location>
        <begin position="1"/>
        <end position="27"/>
    </location>
</feature>
<keyword evidence="4" id="KW-0027">Amidation</keyword>
<keyword evidence="5 7" id="KW-0527">Neuropeptide</keyword>
<dbReference type="Pfam" id="PF01581">
    <property type="entry name" value="FARP"/>
    <property type="match status" value="3"/>
</dbReference>
<dbReference type="EMBL" id="VIIS01000017">
    <property type="protein sequence ID" value="KAF0314501.1"/>
    <property type="molecule type" value="Genomic_DNA"/>
</dbReference>
<gene>
    <name evidence="7" type="primary">flp-22</name>
    <name evidence="7" type="ORF">FJT64_015080</name>
</gene>
<evidence type="ECO:0000256" key="6">
    <source>
        <dbReference type="SAM" id="SignalP"/>
    </source>
</evidence>
<evidence type="ECO:0000256" key="2">
    <source>
        <dbReference type="ARBA" id="ARBA00006356"/>
    </source>
</evidence>
<dbReference type="GO" id="GO:0007218">
    <property type="term" value="P:neuropeptide signaling pathway"/>
    <property type="evidence" value="ECO:0007669"/>
    <property type="project" value="UniProtKB-KW"/>
</dbReference>
<dbReference type="InterPro" id="IPR002544">
    <property type="entry name" value="FMRFamid-related_peptide-like"/>
</dbReference>